<dbReference type="EMBL" id="CAWYQH010000046">
    <property type="protein sequence ID" value="CAK8677874.1"/>
    <property type="molecule type" value="Genomic_DNA"/>
</dbReference>
<feature type="chain" id="PRO_5046103835" evidence="1">
    <location>
        <begin position="22"/>
        <end position="58"/>
    </location>
</feature>
<organism evidence="2 3">
    <name type="scientific">Clavelina lepadiformis</name>
    <name type="common">Light-bulb sea squirt</name>
    <name type="synonym">Ascidia lepadiformis</name>
    <dbReference type="NCBI Taxonomy" id="159417"/>
    <lineage>
        <taxon>Eukaryota</taxon>
        <taxon>Metazoa</taxon>
        <taxon>Chordata</taxon>
        <taxon>Tunicata</taxon>
        <taxon>Ascidiacea</taxon>
        <taxon>Aplousobranchia</taxon>
        <taxon>Clavelinidae</taxon>
        <taxon>Clavelina</taxon>
    </lineage>
</organism>
<sequence>MNKVIIVALLMCLLLTTTTEGFGRRRRRRAVMLEKSVEANHQSLDESMFVDGSKLYDS</sequence>
<accession>A0ABP0FDZ8</accession>
<gene>
    <name evidence="2" type="ORF">CVLEPA_LOCUS7863</name>
</gene>
<evidence type="ECO:0000256" key="1">
    <source>
        <dbReference type="SAM" id="SignalP"/>
    </source>
</evidence>
<dbReference type="Proteomes" id="UP001642483">
    <property type="component" value="Unassembled WGS sequence"/>
</dbReference>
<comment type="caution">
    <text evidence="2">The sequence shown here is derived from an EMBL/GenBank/DDBJ whole genome shotgun (WGS) entry which is preliminary data.</text>
</comment>
<proteinExistence type="predicted"/>
<keyword evidence="1" id="KW-0732">Signal</keyword>
<evidence type="ECO:0000313" key="2">
    <source>
        <dbReference type="EMBL" id="CAK8677874.1"/>
    </source>
</evidence>
<keyword evidence="3" id="KW-1185">Reference proteome</keyword>
<protein>
    <submittedName>
        <fullName evidence="2">Uncharacterized protein</fullName>
    </submittedName>
</protein>
<reference evidence="2 3" key="1">
    <citation type="submission" date="2024-02" db="EMBL/GenBank/DDBJ databases">
        <authorList>
            <person name="Daric V."/>
            <person name="Darras S."/>
        </authorList>
    </citation>
    <scope>NUCLEOTIDE SEQUENCE [LARGE SCALE GENOMIC DNA]</scope>
</reference>
<evidence type="ECO:0000313" key="3">
    <source>
        <dbReference type="Proteomes" id="UP001642483"/>
    </source>
</evidence>
<name>A0ABP0FDZ8_CLALP</name>
<feature type="signal peptide" evidence="1">
    <location>
        <begin position="1"/>
        <end position="21"/>
    </location>
</feature>